<dbReference type="PROSITE" id="PS50966">
    <property type="entry name" value="ZF_SWIM"/>
    <property type="match status" value="1"/>
</dbReference>
<dbReference type="EMBL" id="JACDUU010000003">
    <property type="protein sequence ID" value="MBA2871268.1"/>
    <property type="molecule type" value="Genomic_DNA"/>
</dbReference>
<reference evidence="3 4" key="1">
    <citation type="submission" date="2020-07" db="EMBL/GenBank/DDBJ databases">
        <title>Genomic Encyclopedia of Type Strains, Phase IV (KMG-IV): sequencing the most valuable type-strain genomes for metagenomic binning, comparative biology and taxonomic classification.</title>
        <authorList>
            <person name="Goeker M."/>
        </authorList>
    </citation>
    <scope>NUCLEOTIDE SEQUENCE [LARGE SCALE GENOMIC DNA]</scope>
    <source>
        <strain evidence="3 4">DSM 25220</strain>
    </source>
</reference>
<gene>
    <name evidence="3" type="ORF">HNQ85_001538</name>
</gene>
<comment type="caution">
    <text evidence="3">The sequence shown here is derived from an EMBL/GenBank/DDBJ whole genome shotgun (WGS) entry which is preliminary data.</text>
</comment>
<proteinExistence type="predicted"/>
<keyword evidence="1" id="KW-0863">Zinc-finger</keyword>
<evidence type="ECO:0000313" key="3">
    <source>
        <dbReference type="EMBL" id="MBA2871268.1"/>
    </source>
</evidence>
<dbReference type="RefSeq" id="WP_181537113.1">
    <property type="nucleotide sequence ID" value="NZ_JACDUU010000003.1"/>
</dbReference>
<evidence type="ECO:0000256" key="1">
    <source>
        <dbReference type="PROSITE-ProRule" id="PRU00325"/>
    </source>
</evidence>
<dbReference type="AlphaFoldDB" id="A0A7W0BUX3"/>
<sequence>MLETYFPKYVLVQAAEQIKSELDTYENSQTLIKKALLLYRMGTISKVKVENGMAASFVFDDRKHIPTLNLEIIPSSHCTCGIDRLCPHLLALFFYLYSSVDQVSQLINEWKMKRSGKGLPLKKAGELLHHRHSISGWMTFFEQKYETFQQINKRDPYEYIHQLCYQFLPSLRREAPIQLELKHLYSLHAGLFTFRKLVEYGEQLQHLSRYHTFLQSNASHLASAIEDELSLSFSAALEPLLEESSEHVRRMLLSGHILQHERVNIYRSIWSTILNNQKWIATERDILLEQLQLERERHDKKNFLVECQLALAHLAFLQQEDKEAMSRLNGIQPYPLSYTIGWMEHIARRQQWERLKQWLDDSLPQVESYIDAMNHYESHYMAYRIIQLFGSYADATNEYDKYERVLDALFPYSAAEYSRFLFERGEYRKWVDLHLFMEIDVEELDWSLLKVIETHDRSLLLPLYHRSVIKMLQLKNRQSYKTAVKYLKKLRTYYRHLKQEDEWQTFITRLVEEYKRYRAFQEELKKGKLING</sequence>
<dbReference type="Proteomes" id="UP000580891">
    <property type="component" value="Unassembled WGS sequence"/>
</dbReference>
<name>A0A7W0BUX3_9BACL</name>
<dbReference type="InterPro" id="IPR007527">
    <property type="entry name" value="Znf_SWIM"/>
</dbReference>
<organism evidence="3 4">
    <name type="scientific">[Anoxybacillus] calidus</name>
    <dbReference type="NCBI Taxonomy" id="575178"/>
    <lineage>
        <taxon>Bacteria</taxon>
        <taxon>Bacillati</taxon>
        <taxon>Bacillota</taxon>
        <taxon>Bacilli</taxon>
        <taxon>Bacillales</taxon>
        <taxon>Anoxybacillaceae</taxon>
        <taxon>Paranoxybacillus</taxon>
    </lineage>
</organism>
<evidence type="ECO:0000259" key="2">
    <source>
        <dbReference type="PROSITE" id="PS50966"/>
    </source>
</evidence>
<accession>A0A7W0BUX3</accession>
<evidence type="ECO:0000313" key="4">
    <source>
        <dbReference type="Proteomes" id="UP000580891"/>
    </source>
</evidence>
<keyword evidence="1" id="KW-0479">Metal-binding</keyword>
<keyword evidence="1" id="KW-0862">Zinc</keyword>
<keyword evidence="4" id="KW-1185">Reference proteome</keyword>
<dbReference type="GO" id="GO:0008270">
    <property type="term" value="F:zinc ion binding"/>
    <property type="evidence" value="ECO:0007669"/>
    <property type="project" value="UniProtKB-KW"/>
</dbReference>
<feature type="domain" description="SWIM-type" evidence="2">
    <location>
        <begin position="68"/>
        <end position="97"/>
    </location>
</feature>
<protein>
    <recommendedName>
        <fullName evidence="2">SWIM-type domain-containing protein</fullName>
    </recommendedName>
</protein>